<dbReference type="SUPFAM" id="SSF54001">
    <property type="entry name" value="Cysteine proteinases"/>
    <property type="match status" value="1"/>
</dbReference>
<dbReference type="EnsemblPlants" id="EMT06046">
    <property type="protein sequence ID" value="EMT06046"/>
    <property type="gene ID" value="F775_25506"/>
</dbReference>
<evidence type="ECO:0000256" key="3">
    <source>
        <dbReference type="ARBA" id="ARBA00023157"/>
    </source>
</evidence>
<dbReference type="AlphaFoldDB" id="M8AND6"/>
<dbReference type="InterPro" id="IPR039417">
    <property type="entry name" value="Peptidase_C1A_papain-like"/>
</dbReference>
<accession>M8AND6</accession>
<dbReference type="PROSITE" id="PS00139">
    <property type="entry name" value="THIOL_PROTEASE_CYS"/>
    <property type="match status" value="1"/>
</dbReference>
<keyword evidence="2" id="KW-0732">Signal</keyword>
<protein>
    <submittedName>
        <fullName evidence="6">Vignain</fullName>
    </submittedName>
</protein>
<sequence length="329" mass="36183">MAIHRASLLAVLCCICLCGTVIAARELNGDLSMVAKHENWMAQYDRVYKDATEKACRFEVFKANVEFIEMFNAQNHKFWLGVNQFADITNDEFKTTNTNKRFKANSIRVLSSGFSSFFRVQQRWTGEPREPSLLSRIKASVYNTITAQLFLGCCWASSAVAATEGIVKLKTGKLISLSEQELVDCDVHGEDQGCEGGLMDDAFKFIIKNGGLTMESNYPYIAADGKCKAGSNSAATITGFEDVPANNEGALMKAVANQPMSVAVDGGDMTFQFYSAIGYGKTSDGTSYWLMKNSRGTTWGEDGYLRIEKDIADKKGMCGLAMEPSYPTK</sequence>
<dbReference type="SMART" id="SM00645">
    <property type="entry name" value="Pept_C1"/>
    <property type="match status" value="1"/>
</dbReference>
<reference evidence="6" key="1">
    <citation type="submission" date="2015-06" db="UniProtKB">
        <authorList>
            <consortium name="EnsemblPlants"/>
        </authorList>
    </citation>
    <scope>IDENTIFICATION</scope>
</reference>
<keyword evidence="3" id="KW-1015">Disulfide bond</keyword>
<dbReference type="GO" id="GO:0008234">
    <property type="term" value="F:cysteine-type peptidase activity"/>
    <property type="evidence" value="ECO:0007669"/>
    <property type="project" value="InterPro"/>
</dbReference>
<dbReference type="Gene3D" id="3.90.70.10">
    <property type="entry name" value="Cysteine proteinases"/>
    <property type="match status" value="1"/>
</dbReference>
<comment type="similarity">
    <text evidence="1">Belongs to the peptidase C1 family.</text>
</comment>
<dbReference type="InterPro" id="IPR013128">
    <property type="entry name" value="Peptidase_C1A"/>
</dbReference>
<feature type="domain" description="Peptidase C1A papain C-terminal" evidence="4">
    <location>
        <begin position="129"/>
        <end position="328"/>
    </location>
</feature>
<feature type="domain" description="Cathepsin propeptide inhibitor" evidence="5">
    <location>
        <begin position="37"/>
        <end position="93"/>
    </location>
</feature>
<evidence type="ECO:0000313" key="6">
    <source>
        <dbReference type="EnsemblPlants" id="EMT06046"/>
    </source>
</evidence>
<evidence type="ECO:0000259" key="4">
    <source>
        <dbReference type="SMART" id="SM00645"/>
    </source>
</evidence>
<dbReference type="Pfam" id="PF00112">
    <property type="entry name" value="Peptidase_C1"/>
    <property type="match status" value="2"/>
</dbReference>
<dbReference type="InterPro" id="IPR000668">
    <property type="entry name" value="Peptidase_C1A_C"/>
</dbReference>
<dbReference type="GO" id="GO:0006508">
    <property type="term" value="P:proteolysis"/>
    <property type="evidence" value="ECO:0007669"/>
    <property type="project" value="InterPro"/>
</dbReference>
<organism evidence="6">
    <name type="scientific">Aegilops tauschii</name>
    <name type="common">Tausch's goatgrass</name>
    <name type="synonym">Aegilops squarrosa</name>
    <dbReference type="NCBI Taxonomy" id="37682"/>
    <lineage>
        <taxon>Eukaryota</taxon>
        <taxon>Viridiplantae</taxon>
        <taxon>Streptophyta</taxon>
        <taxon>Embryophyta</taxon>
        <taxon>Tracheophyta</taxon>
        <taxon>Spermatophyta</taxon>
        <taxon>Magnoliopsida</taxon>
        <taxon>Liliopsida</taxon>
        <taxon>Poales</taxon>
        <taxon>Poaceae</taxon>
        <taxon>BOP clade</taxon>
        <taxon>Pooideae</taxon>
        <taxon>Triticodae</taxon>
        <taxon>Triticeae</taxon>
        <taxon>Triticinae</taxon>
        <taxon>Aegilops</taxon>
    </lineage>
</organism>
<proteinExistence type="inferred from homology"/>
<dbReference type="SMART" id="SM00848">
    <property type="entry name" value="Inhibitor_I29"/>
    <property type="match status" value="1"/>
</dbReference>
<dbReference type="InterPro" id="IPR038765">
    <property type="entry name" value="Papain-like_cys_pep_sf"/>
</dbReference>
<dbReference type="PANTHER" id="PTHR12411">
    <property type="entry name" value="CYSTEINE PROTEASE FAMILY C1-RELATED"/>
    <property type="match status" value="1"/>
</dbReference>
<evidence type="ECO:0000256" key="2">
    <source>
        <dbReference type="ARBA" id="ARBA00022729"/>
    </source>
</evidence>
<evidence type="ECO:0000256" key="1">
    <source>
        <dbReference type="ARBA" id="ARBA00008455"/>
    </source>
</evidence>
<dbReference type="Pfam" id="PF08246">
    <property type="entry name" value="Inhibitor_I29"/>
    <property type="match status" value="1"/>
</dbReference>
<name>M8AND6_AEGTA</name>
<dbReference type="InterPro" id="IPR000169">
    <property type="entry name" value="Pept_cys_AS"/>
</dbReference>
<dbReference type="InterPro" id="IPR013201">
    <property type="entry name" value="Prot_inhib_I29"/>
</dbReference>
<dbReference type="CDD" id="cd02248">
    <property type="entry name" value="Peptidase_C1A"/>
    <property type="match status" value="1"/>
</dbReference>
<evidence type="ECO:0000259" key="5">
    <source>
        <dbReference type="SMART" id="SM00848"/>
    </source>
</evidence>